<organism evidence="2 3">
    <name type="scientific">Oceanicoccus sagamiensis</name>
    <dbReference type="NCBI Taxonomy" id="716816"/>
    <lineage>
        <taxon>Bacteria</taxon>
        <taxon>Pseudomonadati</taxon>
        <taxon>Pseudomonadota</taxon>
        <taxon>Gammaproteobacteria</taxon>
        <taxon>Cellvibrionales</taxon>
        <taxon>Spongiibacteraceae</taxon>
        <taxon>Oceanicoccus</taxon>
    </lineage>
</organism>
<keyword evidence="3" id="KW-1185">Reference proteome</keyword>
<dbReference type="InterPro" id="IPR036513">
    <property type="entry name" value="STAS_dom_sf"/>
</dbReference>
<feature type="domain" description="STAS" evidence="1">
    <location>
        <begin position="4"/>
        <end position="100"/>
    </location>
</feature>
<dbReference type="GO" id="GO:0043856">
    <property type="term" value="F:anti-sigma factor antagonist activity"/>
    <property type="evidence" value="ECO:0007669"/>
    <property type="project" value="TreeGrafter"/>
</dbReference>
<dbReference type="EMBL" id="CP019343">
    <property type="protein sequence ID" value="ARN75291.1"/>
    <property type="molecule type" value="Genomic_DNA"/>
</dbReference>
<dbReference type="PANTHER" id="PTHR33495:SF2">
    <property type="entry name" value="ANTI-SIGMA FACTOR ANTAGONIST TM_1081-RELATED"/>
    <property type="match status" value="1"/>
</dbReference>
<dbReference type="PROSITE" id="PS50801">
    <property type="entry name" value="STAS"/>
    <property type="match status" value="1"/>
</dbReference>
<accession>A0A1X9NDR1</accession>
<dbReference type="InterPro" id="IPR014557">
    <property type="entry name" value="UCP029548_STAS-type"/>
</dbReference>
<evidence type="ECO:0000313" key="3">
    <source>
        <dbReference type="Proteomes" id="UP000193450"/>
    </source>
</evidence>
<name>A0A1X9NDR1_9GAMM</name>
<dbReference type="PANTHER" id="PTHR33495">
    <property type="entry name" value="ANTI-SIGMA FACTOR ANTAGONIST TM_1081-RELATED-RELATED"/>
    <property type="match status" value="1"/>
</dbReference>
<dbReference type="Pfam" id="PF01740">
    <property type="entry name" value="STAS"/>
    <property type="match status" value="1"/>
</dbReference>
<proteinExistence type="predicted"/>
<protein>
    <submittedName>
        <fullName evidence="2">Anti-anti-sigma factor</fullName>
    </submittedName>
</protein>
<dbReference type="Proteomes" id="UP000193450">
    <property type="component" value="Chromosome"/>
</dbReference>
<dbReference type="STRING" id="716816.BST96_14920"/>
<dbReference type="KEGG" id="osg:BST96_14920"/>
<dbReference type="SUPFAM" id="SSF52091">
    <property type="entry name" value="SpoIIaa-like"/>
    <property type="match status" value="1"/>
</dbReference>
<evidence type="ECO:0000259" key="1">
    <source>
        <dbReference type="PROSITE" id="PS50801"/>
    </source>
</evidence>
<reference evidence="2 3" key="1">
    <citation type="submission" date="2016-11" db="EMBL/GenBank/DDBJ databases">
        <title>Trade-off between light-utilization and light-protection in marine flavobacteria.</title>
        <authorList>
            <person name="Kumagai Y."/>
        </authorList>
    </citation>
    <scope>NUCLEOTIDE SEQUENCE [LARGE SCALE GENOMIC DNA]</scope>
    <source>
        <strain evidence="2 3">NBRC 107125</strain>
    </source>
</reference>
<dbReference type="AlphaFoldDB" id="A0A1X9NDR1"/>
<dbReference type="Gene3D" id="3.30.750.24">
    <property type="entry name" value="STAS domain"/>
    <property type="match status" value="1"/>
</dbReference>
<dbReference type="PIRSF" id="PIRSF029548">
    <property type="entry name" value="UCP029548"/>
    <property type="match status" value="1"/>
</dbReference>
<dbReference type="InterPro" id="IPR002645">
    <property type="entry name" value="STAS_dom"/>
</dbReference>
<dbReference type="CDD" id="cd07043">
    <property type="entry name" value="STAS_anti-anti-sigma_factors"/>
    <property type="match status" value="1"/>
</dbReference>
<dbReference type="RefSeq" id="WP_085759467.1">
    <property type="nucleotide sequence ID" value="NZ_CP019343.1"/>
</dbReference>
<gene>
    <name evidence="2" type="ORF">BST96_14920</name>
</gene>
<evidence type="ECO:0000313" key="2">
    <source>
        <dbReference type="EMBL" id="ARN75291.1"/>
    </source>
</evidence>
<dbReference type="OrthoDB" id="8685730at2"/>
<sequence>MQTGKILVAQHQATFVIKLVGDVRLTLSTTIDDYFNEMFSSSSIDGVVIDLSEAQGIDSTSLGLLAKLAIQAKQLYQLVPMILSPNPNITRLLDSMGFNQVFDIHQDLNDQKCDNLGELPMKSADEACCRSKVIEAHRVLMDMNETNRETFSALVDTLEAAS</sequence>